<proteinExistence type="inferred from homology"/>
<dbReference type="Proteomes" id="UP000228920">
    <property type="component" value="Unassembled WGS sequence"/>
</dbReference>
<evidence type="ECO:0008006" key="5">
    <source>
        <dbReference type="Google" id="ProtNLM"/>
    </source>
</evidence>
<keyword evidence="2" id="KW-1277">Toxin-antitoxin system</keyword>
<dbReference type="InterPro" id="IPR007712">
    <property type="entry name" value="RelE/ParE_toxin"/>
</dbReference>
<dbReference type="EMBL" id="PFNL01000162">
    <property type="protein sequence ID" value="PIZ44838.1"/>
    <property type="molecule type" value="Genomic_DNA"/>
</dbReference>
<dbReference type="InterPro" id="IPR035093">
    <property type="entry name" value="RelE/ParE_toxin_dom_sf"/>
</dbReference>
<name>A0A2M7TGM9_UNCKA</name>
<dbReference type="Gene3D" id="3.30.2310.20">
    <property type="entry name" value="RelE-like"/>
    <property type="match status" value="1"/>
</dbReference>
<dbReference type="AlphaFoldDB" id="A0A2M7TGM9"/>
<comment type="similarity">
    <text evidence="1">Belongs to the RelE toxin family.</text>
</comment>
<sequence>MNRVEAISYTYSFTPFSLRKFRKLPRAIQKRIFIKLQQYLETGNPILFAHKMSPPQSNLFRYRIGDYRVIVSAENSLITIHDVGHRQEIYQ</sequence>
<organism evidence="3 4">
    <name type="scientific">candidate division WWE3 bacterium CG_4_10_14_0_2_um_filter_41_14</name>
    <dbReference type="NCBI Taxonomy" id="1975072"/>
    <lineage>
        <taxon>Bacteria</taxon>
        <taxon>Katanobacteria</taxon>
    </lineage>
</organism>
<comment type="caution">
    <text evidence="3">The sequence shown here is derived from an EMBL/GenBank/DDBJ whole genome shotgun (WGS) entry which is preliminary data.</text>
</comment>
<evidence type="ECO:0000256" key="1">
    <source>
        <dbReference type="ARBA" id="ARBA00006226"/>
    </source>
</evidence>
<dbReference type="PANTHER" id="PTHR35601">
    <property type="entry name" value="TOXIN RELE"/>
    <property type="match status" value="1"/>
</dbReference>
<gene>
    <name evidence="3" type="ORF">COY32_05920</name>
</gene>
<evidence type="ECO:0000256" key="2">
    <source>
        <dbReference type="ARBA" id="ARBA00022649"/>
    </source>
</evidence>
<protein>
    <recommendedName>
        <fullName evidence="5">Type II toxin-antitoxin system RelE/ParE family toxin</fullName>
    </recommendedName>
</protein>
<dbReference type="PANTHER" id="PTHR35601:SF1">
    <property type="entry name" value="TOXIN RELE"/>
    <property type="match status" value="1"/>
</dbReference>
<evidence type="ECO:0000313" key="3">
    <source>
        <dbReference type="EMBL" id="PIZ44838.1"/>
    </source>
</evidence>
<dbReference type="Pfam" id="PF05016">
    <property type="entry name" value="ParE_toxin"/>
    <property type="match status" value="1"/>
</dbReference>
<evidence type="ECO:0000313" key="4">
    <source>
        <dbReference type="Proteomes" id="UP000228920"/>
    </source>
</evidence>
<accession>A0A2M7TGM9</accession>
<reference evidence="4" key="1">
    <citation type="submission" date="2017-09" db="EMBL/GenBank/DDBJ databases">
        <title>Depth-based differentiation of microbial function through sediment-hosted aquifers and enrichment of novel symbionts in the deep terrestrial subsurface.</title>
        <authorList>
            <person name="Probst A.J."/>
            <person name="Ladd B."/>
            <person name="Jarett J.K."/>
            <person name="Geller-Mcgrath D.E."/>
            <person name="Sieber C.M.K."/>
            <person name="Emerson J.B."/>
            <person name="Anantharaman K."/>
            <person name="Thomas B.C."/>
            <person name="Malmstrom R."/>
            <person name="Stieglmeier M."/>
            <person name="Klingl A."/>
            <person name="Woyke T."/>
            <person name="Ryan C.M."/>
            <person name="Banfield J.F."/>
        </authorList>
    </citation>
    <scope>NUCLEOTIDE SEQUENCE [LARGE SCALE GENOMIC DNA]</scope>
</reference>
<dbReference type="SUPFAM" id="SSF143011">
    <property type="entry name" value="RelE-like"/>
    <property type="match status" value="1"/>
</dbReference>